<reference evidence="5" key="1">
    <citation type="submission" date="2023-01" db="EMBL/GenBank/DDBJ databases">
        <title>Sulfurovum sp. zt1-1 genome assembly.</title>
        <authorList>
            <person name="Wang J."/>
        </authorList>
    </citation>
    <scope>NUCLEOTIDE SEQUENCE</scope>
    <source>
        <strain evidence="5">Zt1-1</strain>
    </source>
</reference>
<keyword evidence="3" id="KW-0411">Iron-sulfur</keyword>
<dbReference type="Pfam" id="PF12838">
    <property type="entry name" value="Fer4_7"/>
    <property type="match status" value="1"/>
</dbReference>
<evidence type="ECO:0000259" key="4">
    <source>
        <dbReference type="PROSITE" id="PS51379"/>
    </source>
</evidence>
<evidence type="ECO:0000256" key="1">
    <source>
        <dbReference type="ARBA" id="ARBA00022723"/>
    </source>
</evidence>
<accession>A0ABT7QVT1</accession>
<gene>
    <name evidence="5" type="ORF">PGH07_01725</name>
</gene>
<protein>
    <submittedName>
        <fullName evidence="5">4Fe-4S dicluster domain-containing protein</fullName>
    </submittedName>
</protein>
<proteinExistence type="predicted"/>
<feature type="domain" description="4Fe-4S ferredoxin-type" evidence="4">
    <location>
        <begin position="1"/>
        <end position="29"/>
    </location>
</feature>
<dbReference type="Proteomes" id="UP001169069">
    <property type="component" value="Unassembled WGS sequence"/>
</dbReference>
<dbReference type="RefSeq" id="WP_289412168.1">
    <property type="nucleotide sequence ID" value="NZ_JAQIBD010000001.1"/>
</dbReference>
<keyword evidence="1" id="KW-0479">Metal-binding</keyword>
<feature type="domain" description="4Fe-4S ferredoxin-type" evidence="4">
    <location>
        <begin position="36"/>
        <end position="71"/>
    </location>
</feature>
<dbReference type="Gene3D" id="3.30.70.20">
    <property type="match status" value="1"/>
</dbReference>
<keyword evidence="6" id="KW-1185">Reference proteome</keyword>
<evidence type="ECO:0000313" key="6">
    <source>
        <dbReference type="Proteomes" id="UP001169069"/>
    </source>
</evidence>
<comment type="caution">
    <text evidence="5">The sequence shown here is derived from an EMBL/GenBank/DDBJ whole genome shotgun (WGS) entry which is preliminary data.</text>
</comment>
<keyword evidence="2" id="KW-0408">Iron</keyword>
<dbReference type="EMBL" id="JAQIBD010000001">
    <property type="protein sequence ID" value="MDM5270892.1"/>
    <property type="molecule type" value="Genomic_DNA"/>
</dbReference>
<dbReference type="InterPro" id="IPR017900">
    <property type="entry name" value="4Fe4S_Fe_S_CS"/>
</dbReference>
<name>A0ABT7QVT1_9BACT</name>
<dbReference type="PROSITE" id="PS51379">
    <property type="entry name" value="4FE4S_FER_2"/>
    <property type="match status" value="2"/>
</dbReference>
<evidence type="ECO:0000313" key="5">
    <source>
        <dbReference type="EMBL" id="MDM5270892.1"/>
    </source>
</evidence>
<dbReference type="PROSITE" id="PS00198">
    <property type="entry name" value="4FE4S_FER_1"/>
    <property type="match status" value="1"/>
</dbReference>
<dbReference type="SUPFAM" id="SSF54862">
    <property type="entry name" value="4Fe-4S ferredoxins"/>
    <property type="match status" value="1"/>
</dbReference>
<organism evidence="5 6">
    <name type="scientific">Sulfurovum zhangzhouensis</name>
    <dbReference type="NCBI Taxonomy" id="3019067"/>
    <lineage>
        <taxon>Bacteria</taxon>
        <taxon>Pseudomonadati</taxon>
        <taxon>Campylobacterota</taxon>
        <taxon>Epsilonproteobacteria</taxon>
        <taxon>Campylobacterales</taxon>
        <taxon>Sulfurovaceae</taxon>
        <taxon>Sulfurovum</taxon>
    </lineage>
</organism>
<evidence type="ECO:0000256" key="2">
    <source>
        <dbReference type="ARBA" id="ARBA00023004"/>
    </source>
</evidence>
<sequence>MAVLITESCINCDACIEECPATAIVSADESPLSGGEYTYVKPEKCIECVDSAVPKCADVCPTEGCIVWDMPYTEAYNDHFIDSDDYVIRVHKKKGILSPEVTPRPFRENISIADRTNRVSVGETLQLYIP</sequence>
<dbReference type="InterPro" id="IPR017896">
    <property type="entry name" value="4Fe4S_Fe-S-bd"/>
</dbReference>
<evidence type="ECO:0000256" key="3">
    <source>
        <dbReference type="ARBA" id="ARBA00023014"/>
    </source>
</evidence>